<dbReference type="Proteomes" id="UP001163603">
    <property type="component" value="Chromosome 8"/>
</dbReference>
<sequence>MIEIPNLSKSSNLKKLILEGCSSLLEIIPSSIQNLDKLVELDLSYCSSLISLPDGIQSNSIDLSCCYDLKIAPKISCKVKILKLGDTAIKESPFIEHPSGLVELDLQGCSSLENLSSSICKLKFLKVLNLESCSKLERLPDDFGDLKALKYLSCEDIVLKEVPSSILILPNLECLDLSRDVDEPAPLNWVLNCSSGSSSLIELYLDNCQMTKLPDNLGQLSFLERLCLRGNNFERIPENIKGFSKLHFLDISNCPRLQVLPKLPMGVNVAASDCLSLESISDPSFLLLPYWRPRITTFANCLKLDLPKIIYEGYYGGFSANICFLGNGVPKILHEGSYRKFSANICFPGNEIPKWIPFQNTGSSISLDQSLDWHDKNFTGFLTYVVFRSAFDPFEPYGFTCKCLVKSEDGKEQLYRNDSGPLFELYYASEEVLGAFCPPFLSSDHVLFHSVRKEAFEVCDSEDDQIDLEYDQSSNRKVLFEFYAGGMEIKKCGILLLYAENHGEPSEISKTSVDSAKKKRKEKEKDEQQSTVIDTTEPGSKKLKICNYENE</sequence>
<protein>
    <submittedName>
        <fullName evidence="1">Uncharacterized protein</fullName>
    </submittedName>
</protein>
<reference evidence="2" key="1">
    <citation type="journal article" date="2023" name="G3 (Bethesda)">
        <title>Genome assembly and association tests identify interacting loci associated with vigor, precocity, and sex in interspecific pistachio rootstocks.</title>
        <authorList>
            <person name="Palmer W."/>
            <person name="Jacygrad E."/>
            <person name="Sagayaradj S."/>
            <person name="Cavanaugh K."/>
            <person name="Han R."/>
            <person name="Bertier L."/>
            <person name="Beede B."/>
            <person name="Kafkas S."/>
            <person name="Golino D."/>
            <person name="Preece J."/>
            <person name="Michelmore R."/>
        </authorList>
    </citation>
    <scope>NUCLEOTIDE SEQUENCE [LARGE SCALE GENOMIC DNA]</scope>
</reference>
<accession>A0ACC0Y5A5</accession>
<gene>
    <name evidence="1" type="ORF">Pint_12633</name>
</gene>
<comment type="caution">
    <text evidence="1">The sequence shown here is derived from an EMBL/GenBank/DDBJ whole genome shotgun (WGS) entry which is preliminary data.</text>
</comment>
<keyword evidence="2" id="KW-1185">Reference proteome</keyword>
<organism evidence="1 2">
    <name type="scientific">Pistacia integerrima</name>
    <dbReference type="NCBI Taxonomy" id="434235"/>
    <lineage>
        <taxon>Eukaryota</taxon>
        <taxon>Viridiplantae</taxon>
        <taxon>Streptophyta</taxon>
        <taxon>Embryophyta</taxon>
        <taxon>Tracheophyta</taxon>
        <taxon>Spermatophyta</taxon>
        <taxon>Magnoliopsida</taxon>
        <taxon>eudicotyledons</taxon>
        <taxon>Gunneridae</taxon>
        <taxon>Pentapetalae</taxon>
        <taxon>rosids</taxon>
        <taxon>malvids</taxon>
        <taxon>Sapindales</taxon>
        <taxon>Anacardiaceae</taxon>
        <taxon>Pistacia</taxon>
    </lineage>
</organism>
<proteinExistence type="predicted"/>
<name>A0ACC0Y5A5_9ROSI</name>
<evidence type="ECO:0000313" key="2">
    <source>
        <dbReference type="Proteomes" id="UP001163603"/>
    </source>
</evidence>
<evidence type="ECO:0000313" key="1">
    <source>
        <dbReference type="EMBL" id="KAJ0030465.1"/>
    </source>
</evidence>
<dbReference type="EMBL" id="CM047743">
    <property type="protein sequence ID" value="KAJ0030465.1"/>
    <property type="molecule type" value="Genomic_DNA"/>
</dbReference>